<evidence type="ECO:0000313" key="1">
    <source>
        <dbReference type="EMBL" id="MCS5489361.1"/>
    </source>
</evidence>
<comment type="caution">
    <text evidence="1">The sequence shown here is derived from an EMBL/GenBank/DDBJ whole genome shotgun (WGS) entry which is preliminary data.</text>
</comment>
<dbReference type="EMBL" id="JANWGH010000001">
    <property type="protein sequence ID" value="MCS5489361.1"/>
    <property type="molecule type" value="Genomic_DNA"/>
</dbReference>
<evidence type="ECO:0008006" key="3">
    <source>
        <dbReference type="Google" id="ProtNLM"/>
    </source>
</evidence>
<gene>
    <name evidence="1" type="ORF">NY014_02910</name>
</gene>
<organism evidence="1 2">
    <name type="scientific">Algoriphagus limi</name>
    <dbReference type="NCBI Taxonomy" id="2975273"/>
    <lineage>
        <taxon>Bacteria</taxon>
        <taxon>Pseudomonadati</taxon>
        <taxon>Bacteroidota</taxon>
        <taxon>Cytophagia</taxon>
        <taxon>Cytophagales</taxon>
        <taxon>Cyclobacteriaceae</taxon>
        <taxon>Algoriphagus</taxon>
    </lineage>
</organism>
<name>A0ABT2G278_9BACT</name>
<reference evidence="1 2" key="1">
    <citation type="submission" date="2022-08" db="EMBL/GenBank/DDBJ databases">
        <title>Algoriphagus sp. CAU 1643 isolated from mud.</title>
        <authorList>
            <person name="Kim W."/>
        </authorList>
    </citation>
    <scope>NUCLEOTIDE SEQUENCE [LARGE SCALE GENOMIC DNA]</scope>
    <source>
        <strain evidence="1 2">CAU 1643</strain>
    </source>
</reference>
<dbReference type="Proteomes" id="UP001206788">
    <property type="component" value="Unassembled WGS sequence"/>
</dbReference>
<proteinExistence type="predicted"/>
<protein>
    <recommendedName>
        <fullName evidence="3">LTXXQ motif family protein</fullName>
    </recommendedName>
</protein>
<dbReference type="Gene3D" id="1.20.120.1490">
    <property type="match status" value="1"/>
</dbReference>
<accession>A0ABT2G278</accession>
<sequence length="146" mass="17306">MKKTGLVLLFFFLIISLGFAQRRGNIDSERLEAARVAFITTRLDLSSEQAEKFWPIFNEYNKKREANLKEIADLTPRNQSSELTNEQAKEVISKRFSIQKQMIVEEEKFVEKVSQVISYQQILKLNGINRDFARMLYQRQRQERKQ</sequence>
<evidence type="ECO:0000313" key="2">
    <source>
        <dbReference type="Proteomes" id="UP001206788"/>
    </source>
</evidence>
<keyword evidence="2" id="KW-1185">Reference proteome</keyword>
<dbReference type="RefSeq" id="WP_259413029.1">
    <property type="nucleotide sequence ID" value="NZ_JANWGH010000001.1"/>
</dbReference>